<dbReference type="STRING" id="364199.SAMN04489858_11631"/>
<reference evidence="2 3" key="1">
    <citation type="submission" date="2016-10" db="EMBL/GenBank/DDBJ databases">
        <authorList>
            <person name="de Groot N.N."/>
        </authorList>
    </citation>
    <scope>NUCLEOTIDE SEQUENCE [LARGE SCALE GENOMIC DNA]</scope>
    <source>
        <strain evidence="2 3">DSM 17862</strain>
    </source>
</reference>
<dbReference type="EMBL" id="FOHO01000016">
    <property type="protein sequence ID" value="SET95467.1"/>
    <property type="molecule type" value="Genomic_DNA"/>
</dbReference>
<dbReference type="OrthoDB" id="269771at2"/>
<evidence type="ECO:0000313" key="2">
    <source>
        <dbReference type="EMBL" id="SET95467.1"/>
    </source>
</evidence>
<name>A0A1I0IF63_9RHOB</name>
<keyword evidence="1" id="KW-0472">Membrane</keyword>
<organism evidence="2 3">
    <name type="scientific">Paracoccus homiensis</name>
    <dbReference type="NCBI Taxonomy" id="364199"/>
    <lineage>
        <taxon>Bacteria</taxon>
        <taxon>Pseudomonadati</taxon>
        <taxon>Pseudomonadota</taxon>
        <taxon>Alphaproteobacteria</taxon>
        <taxon>Rhodobacterales</taxon>
        <taxon>Paracoccaceae</taxon>
        <taxon>Paracoccus</taxon>
    </lineage>
</organism>
<protein>
    <submittedName>
        <fullName evidence="2">Uncharacterized protein</fullName>
    </submittedName>
</protein>
<evidence type="ECO:0000256" key="1">
    <source>
        <dbReference type="SAM" id="Phobius"/>
    </source>
</evidence>
<keyword evidence="3" id="KW-1185">Reference proteome</keyword>
<keyword evidence="1" id="KW-1133">Transmembrane helix</keyword>
<gene>
    <name evidence="2" type="ORF">SAMN04489858_11631</name>
</gene>
<feature type="transmembrane region" description="Helical" evidence="1">
    <location>
        <begin position="198"/>
        <end position="216"/>
    </location>
</feature>
<dbReference type="RefSeq" id="WP_090737188.1">
    <property type="nucleotide sequence ID" value="NZ_FOHO01000016.1"/>
</dbReference>
<dbReference type="Proteomes" id="UP000199180">
    <property type="component" value="Unassembled WGS sequence"/>
</dbReference>
<evidence type="ECO:0000313" key="3">
    <source>
        <dbReference type="Proteomes" id="UP000199180"/>
    </source>
</evidence>
<proteinExistence type="predicted"/>
<feature type="transmembrane region" description="Helical" evidence="1">
    <location>
        <begin position="12"/>
        <end position="33"/>
    </location>
</feature>
<accession>A0A1I0IF63</accession>
<dbReference type="AlphaFoldDB" id="A0A1I0IF63"/>
<keyword evidence="1" id="KW-0812">Transmembrane</keyword>
<dbReference type="PROSITE" id="PS51257">
    <property type="entry name" value="PROKAR_LIPOPROTEIN"/>
    <property type="match status" value="1"/>
</dbReference>
<feature type="transmembrane region" description="Helical" evidence="1">
    <location>
        <begin position="73"/>
        <end position="89"/>
    </location>
</feature>
<feature type="transmembrane region" description="Helical" evidence="1">
    <location>
        <begin position="45"/>
        <end position="66"/>
    </location>
</feature>
<feature type="transmembrane region" description="Helical" evidence="1">
    <location>
        <begin position="146"/>
        <end position="164"/>
    </location>
</feature>
<feature type="transmembrane region" description="Helical" evidence="1">
    <location>
        <begin position="116"/>
        <end position="134"/>
    </location>
</feature>
<sequence length="220" mass="24295">MTALLRQITPSTGAVFGLSCMIALLVVLTSLVFTNDTYALFREGGPIEGMSAAFWFVAALWLSVYLIRQRRGALWHLAVLLWAAGMRELDMDKAYTQDGILQLRLYSGDAPVLQKLIGAAIVLLILTAAIRLLIRDLPGFLRRIPALRANEWLVILIIELLFISKSIDGLGRKLAPFGVEISDWTSDFAGRAEEAMELFAAILVLQVVVLGVRRAAQRLT</sequence>